<dbReference type="Gene3D" id="3.80.10.10">
    <property type="entry name" value="Ribonuclease Inhibitor"/>
    <property type="match status" value="1"/>
</dbReference>
<evidence type="ECO:0000256" key="1">
    <source>
        <dbReference type="SAM" id="Coils"/>
    </source>
</evidence>
<name>A0AAD7AIB5_9AGAR</name>
<evidence type="ECO:0000313" key="2">
    <source>
        <dbReference type="EMBL" id="KAJ7359617.1"/>
    </source>
</evidence>
<protein>
    <recommendedName>
        <fullName evidence="4">F-box domain-containing protein</fullName>
    </recommendedName>
</protein>
<dbReference type="InterPro" id="IPR032675">
    <property type="entry name" value="LRR_dom_sf"/>
</dbReference>
<keyword evidence="1" id="KW-0175">Coiled coil</keyword>
<proteinExistence type="predicted"/>
<dbReference type="Proteomes" id="UP001218218">
    <property type="component" value="Unassembled WGS sequence"/>
</dbReference>
<accession>A0AAD7AIB5</accession>
<feature type="coiled-coil region" evidence="1">
    <location>
        <begin position="12"/>
        <end position="39"/>
    </location>
</feature>
<dbReference type="AlphaFoldDB" id="A0AAD7AIB5"/>
<keyword evidence="3" id="KW-1185">Reference proteome</keyword>
<dbReference type="EMBL" id="JARIHO010000006">
    <property type="protein sequence ID" value="KAJ7359617.1"/>
    <property type="molecule type" value="Genomic_DNA"/>
</dbReference>
<evidence type="ECO:0000313" key="3">
    <source>
        <dbReference type="Proteomes" id="UP001218218"/>
    </source>
</evidence>
<sequence>MIDALAADRACIVDLDAQIQDLEHTLAVLQSQRALAQERLDSYKYPVLTLPNEIVCEIFIHFLPVYPSCPPLAGSRSPILLTHICAGWRKIALAFPALWRAIEIPSCNNPDCLASTLGQSGFCPLSINVDGYGGWDNVGLVLAAILPHRARWEYLSLRLADNDYLDIGGPMPLLQHLDLEFETNSDLPKYSFVEAPLLRTAILNDDAVVRVVLPWAQLTSLTLNTMYVHECVPVLQQAANLTHCELELYDDFDETRASEEAVVTLPSLQSLTLHDPTPKPGHVKHLPTFIVPALCSLKISERFLGPGPIDSLSSFISKSGCNLRLQRVQIVGQRSVLKESYCTAFPSIQMFFVGSYVGDGVDSAGDS</sequence>
<organism evidence="2 3">
    <name type="scientific">Mycena albidolilacea</name>
    <dbReference type="NCBI Taxonomy" id="1033008"/>
    <lineage>
        <taxon>Eukaryota</taxon>
        <taxon>Fungi</taxon>
        <taxon>Dikarya</taxon>
        <taxon>Basidiomycota</taxon>
        <taxon>Agaricomycotina</taxon>
        <taxon>Agaricomycetes</taxon>
        <taxon>Agaricomycetidae</taxon>
        <taxon>Agaricales</taxon>
        <taxon>Marasmiineae</taxon>
        <taxon>Mycenaceae</taxon>
        <taxon>Mycena</taxon>
    </lineage>
</organism>
<comment type="caution">
    <text evidence="2">The sequence shown here is derived from an EMBL/GenBank/DDBJ whole genome shotgun (WGS) entry which is preliminary data.</text>
</comment>
<gene>
    <name evidence="2" type="ORF">DFH08DRAFT_1038550</name>
</gene>
<reference evidence="2" key="1">
    <citation type="submission" date="2023-03" db="EMBL/GenBank/DDBJ databases">
        <title>Massive genome expansion in bonnet fungi (Mycena s.s.) driven by repeated elements and novel gene families across ecological guilds.</title>
        <authorList>
            <consortium name="Lawrence Berkeley National Laboratory"/>
            <person name="Harder C.B."/>
            <person name="Miyauchi S."/>
            <person name="Viragh M."/>
            <person name="Kuo A."/>
            <person name="Thoen E."/>
            <person name="Andreopoulos B."/>
            <person name="Lu D."/>
            <person name="Skrede I."/>
            <person name="Drula E."/>
            <person name="Henrissat B."/>
            <person name="Morin E."/>
            <person name="Kohler A."/>
            <person name="Barry K."/>
            <person name="LaButti K."/>
            <person name="Morin E."/>
            <person name="Salamov A."/>
            <person name="Lipzen A."/>
            <person name="Mereny Z."/>
            <person name="Hegedus B."/>
            <person name="Baldrian P."/>
            <person name="Stursova M."/>
            <person name="Weitz H."/>
            <person name="Taylor A."/>
            <person name="Grigoriev I.V."/>
            <person name="Nagy L.G."/>
            <person name="Martin F."/>
            <person name="Kauserud H."/>
        </authorList>
    </citation>
    <scope>NUCLEOTIDE SEQUENCE</scope>
    <source>
        <strain evidence="2">CBHHK002</strain>
    </source>
</reference>
<evidence type="ECO:0008006" key="4">
    <source>
        <dbReference type="Google" id="ProtNLM"/>
    </source>
</evidence>